<evidence type="ECO:0000313" key="2">
    <source>
        <dbReference type="Proteomes" id="UP000244201"/>
    </source>
</evidence>
<dbReference type="Proteomes" id="UP000244201">
    <property type="component" value="Chromosome"/>
</dbReference>
<organism evidence="1 2">
    <name type="scientific">Streptomyces lunaelactis</name>
    <dbReference type="NCBI Taxonomy" id="1535768"/>
    <lineage>
        <taxon>Bacteria</taxon>
        <taxon>Bacillati</taxon>
        <taxon>Actinomycetota</taxon>
        <taxon>Actinomycetes</taxon>
        <taxon>Kitasatosporales</taxon>
        <taxon>Streptomycetaceae</taxon>
        <taxon>Streptomyces</taxon>
    </lineage>
</organism>
<keyword evidence="2" id="KW-1185">Reference proteome</keyword>
<accession>A0A2R4TD68</accession>
<reference evidence="1 2" key="1">
    <citation type="submission" date="2018-01" db="EMBL/GenBank/DDBJ databases">
        <title>Complete genome sequence of Streptomyces lunaelactis MM109T, a Ferroverdin A producer isolated from cave moonmilk deposits.</title>
        <authorList>
            <person name="Naome A."/>
            <person name="Martinet L."/>
            <person name="Maciejewska M."/>
            <person name="Anderssen S."/>
            <person name="Adam D."/>
            <person name="Tenconi E."/>
            <person name="Deflandre B."/>
            <person name="Arguelles-Arias A."/>
            <person name="Calusinska M."/>
            <person name="Copieters W."/>
            <person name="Karim L."/>
            <person name="Hanikenne M."/>
            <person name="Baurain D."/>
            <person name="van Wezel G."/>
            <person name="Smargiasso N."/>
            <person name="de Pauw E."/>
            <person name="Delfosse P."/>
            <person name="Rigali S."/>
        </authorList>
    </citation>
    <scope>NUCLEOTIDE SEQUENCE [LARGE SCALE GENOMIC DNA]</scope>
    <source>
        <strain evidence="1 2">MM109</strain>
    </source>
</reference>
<dbReference type="EMBL" id="CP026304">
    <property type="protein sequence ID" value="AVZ77055.1"/>
    <property type="molecule type" value="Genomic_DNA"/>
</dbReference>
<dbReference type="AlphaFoldDB" id="A0A2R4TD68"/>
<evidence type="ECO:0000313" key="1">
    <source>
        <dbReference type="EMBL" id="AVZ77055.1"/>
    </source>
</evidence>
<protein>
    <submittedName>
        <fullName evidence="1">Uncharacterized protein</fullName>
    </submittedName>
</protein>
<sequence>MYCVDAADLYLSLPQLRRAVGVMHVQFRAVFEGFAVDLRDVEGRAPRGLPSSGLSSSCLHSTFRESQAHDARTNYVASPHSGSGLVGWSLMAFGGFELSGSPKCGSVGGAAR</sequence>
<proteinExistence type="predicted"/>
<dbReference type="KEGG" id="slk:SLUN_37710"/>
<gene>
    <name evidence="1" type="ORF">SLUN_37710</name>
</gene>
<name>A0A2R4TD68_9ACTN</name>